<evidence type="ECO:0000256" key="5">
    <source>
        <dbReference type="ARBA" id="ARBA00022679"/>
    </source>
</evidence>
<dbReference type="OrthoDB" id="9786919at2"/>
<dbReference type="GO" id="GO:0000155">
    <property type="term" value="F:phosphorelay sensor kinase activity"/>
    <property type="evidence" value="ECO:0007669"/>
    <property type="project" value="InterPro"/>
</dbReference>
<dbReference type="InterPro" id="IPR003594">
    <property type="entry name" value="HATPase_dom"/>
</dbReference>
<feature type="region of interest" description="Disordered" evidence="11">
    <location>
        <begin position="313"/>
        <end position="332"/>
    </location>
</feature>
<evidence type="ECO:0000256" key="8">
    <source>
        <dbReference type="ARBA" id="ARBA00022989"/>
    </source>
</evidence>
<proteinExistence type="predicted"/>
<evidence type="ECO:0000256" key="2">
    <source>
        <dbReference type="ARBA" id="ARBA00004236"/>
    </source>
</evidence>
<dbReference type="PANTHER" id="PTHR45436:SF5">
    <property type="entry name" value="SENSOR HISTIDINE KINASE TRCS"/>
    <property type="match status" value="1"/>
</dbReference>
<dbReference type="SMART" id="SM00387">
    <property type="entry name" value="HATPase_c"/>
    <property type="match status" value="1"/>
</dbReference>
<comment type="subcellular location">
    <subcellularLocation>
        <location evidence="2">Cell membrane</location>
    </subcellularLocation>
</comment>
<dbReference type="InterPro" id="IPR004358">
    <property type="entry name" value="Sig_transdc_His_kin-like_C"/>
</dbReference>
<dbReference type="InterPro" id="IPR003661">
    <property type="entry name" value="HisK_dim/P_dom"/>
</dbReference>
<dbReference type="InterPro" id="IPR050428">
    <property type="entry name" value="TCS_sensor_his_kinase"/>
</dbReference>
<dbReference type="InterPro" id="IPR005467">
    <property type="entry name" value="His_kinase_dom"/>
</dbReference>
<evidence type="ECO:0000256" key="4">
    <source>
        <dbReference type="ARBA" id="ARBA00022553"/>
    </source>
</evidence>
<evidence type="ECO:0000256" key="10">
    <source>
        <dbReference type="ARBA" id="ARBA00023136"/>
    </source>
</evidence>
<dbReference type="PROSITE" id="PS50109">
    <property type="entry name" value="HIS_KIN"/>
    <property type="match status" value="1"/>
</dbReference>
<dbReference type="SUPFAM" id="SSF158472">
    <property type="entry name" value="HAMP domain-like"/>
    <property type="match status" value="1"/>
</dbReference>
<dbReference type="Gene3D" id="6.10.340.10">
    <property type="match status" value="1"/>
</dbReference>
<evidence type="ECO:0000256" key="9">
    <source>
        <dbReference type="ARBA" id="ARBA00023012"/>
    </source>
</evidence>
<feature type="transmembrane region" description="Helical" evidence="12">
    <location>
        <begin position="148"/>
        <end position="168"/>
    </location>
</feature>
<feature type="domain" description="Histidine kinase" evidence="13">
    <location>
        <begin position="230"/>
        <end position="452"/>
    </location>
</feature>
<keyword evidence="6 12" id="KW-0812">Transmembrane</keyword>
<dbReference type="PRINTS" id="PR00344">
    <property type="entry name" value="BCTRLSENSOR"/>
</dbReference>
<evidence type="ECO:0000256" key="11">
    <source>
        <dbReference type="SAM" id="MobiDB-lite"/>
    </source>
</evidence>
<keyword evidence="16" id="KW-1185">Reference proteome</keyword>
<evidence type="ECO:0000256" key="6">
    <source>
        <dbReference type="ARBA" id="ARBA00022692"/>
    </source>
</evidence>
<keyword evidence="9" id="KW-0902">Two-component regulatory system</keyword>
<keyword evidence="4" id="KW-0597">Phosphoprotein</keyword>
<evidence type="ECO:0000313" key="16">
    <source>
        <dbReference type="Proteomes" id="UP000295388"/>
    </source>
</evidence>
<sequence>MMLIAAAATAVVLMVGGAALAVTLRTVMIDEAMDASRLRARDLGALAAGNALPDFAPIGHEGDLVQVVGTDGRILVSSANIAGKPALELPRQPPGSTREISVDSLPVGDPGPYRIVAHGIGTPSGPATVYVAVSVEEIDETVTLVGQVFLAAIPIFVLLLSVAMWTVLGRTLAPVETIRREAAAITGRRLDRRVSEPPQYDEIGRLARTVNAMLARLQDSAERQRRFVADTAHELRSPIASLRTQLETARASHRPVDWDEISADLLDETVRMQQLEEQLLLLARADAGTLGRTRTTVDLDDVVDTVVAGARGRIDAGGSERSPTGSPVRVDRHDVEPVQVTGDALLLEQLVRNLVDNAVAHATREVRIGLSIDGDEAVLTVDDDGPGVPVERRQEIFERFTRLDGARDRDHGGAGLGLAIVADIVKAHDGVVEVGDAPLGGARFRVRLPVAGEDYARRSLRKS</sequence>
<evidence type="ECO:0000313" key="15">
    <source>
        <dbReference type="EMBL" id="TDO44394.1"/>
    </source>
</evidence>
<dbReference type="InterPro" id="IPR036890">
    <property type="entry name" value="HATPase_C_sf"/>
</dbReference>
<dbReference type="EMBL" id="SNWQ01000016">
    <property type="protein sequence ID" value="TDO44394.1"/>
    <property type="molecule type" value="Genomic_DNA"/>
</dbReference>
<evidence type="ECO:0000256" key="1">
    <source>
        <dbReference type="ARBA" id="ARBA00000085"/>
    </source>
</evidence>
<accession>A0A4R6K501</accession>
<dbReference type="Gene3D" id="3.30.565.10">
    <property type="entry name" value="Histidine kinase-like ATPase, C-terminal domain"/>
    <property type="match status" value="1"/>
</dbReference>
<dbReference type="PROSITE" id="PS50885">
    <property type="entry name" value="HAMP"/>
    <property type="match status" value="1"/>
</dbReference>
<dbReference type="Pfam" id="PF00672">
    <property type="entry name" value="HAMP"/>
    <property type="match status" value="1"/>
</dbReference>
<dbReference type="Pfam" id="PF02518">
    <property type="entry name" value="HATPase_c"/>
    <property type="match status" value="1"/>
</dbReference>
<organism evidence="15 16">
    <name type="scientific">Kribbella caucasensis</name>
    <dbReference type="NCBI Taxonomy" id="2512215"/>
    <lineage>
        <taxon>Bacteria</taxon>
        <taxon>Bacillati</taxon>
        <taxon>Actinomycetota</taxon>
        <taxon>Actinomycetes</taxon>
        <taxon>Propionibacteriales</taxon>
        <taxon>Kribbellaceae</taxon>
        <taxon>Kribbella</taxon>
    </lineage>
</organism>
<dbReference type="SUPFAM" id="SSF47384">
    <property type="entry name" value="Homodimeric domain of signal transducing histidine kinase"/>
    <property type="match status" value="1"/>
</dbReference>
<dbReference type="AlphaFoldDB" id="A0A4R6K501"/>
<dbReference type="EC" id="2.7.13.3" evidence="3"/>
<evidence type="ECO:0000256" key="7">
    <source>
        <dbReference type="ARBA" id="ARBA00022777"/>
    </source>
</evidence>
<dbReference type="GO" id="GO:0005886">
    <property type="term" value="C:plasma membrane"/>
    <property type="evidence" value="ECO:0007669"/>
    <property type="project" value="UniProtKB-SubCell"/>
</dbReference>
<evidence type="ECO:0000259" key="14">
    <source>
        <dbReference type="PROSITE" id="PS50885"/>
    </source>
</evidence>
<feature type="domain" description="HAMP" evidence="14">
    <location>
        <begin position="169"/>
        <end position="222"/>
    </location>
</feature>
<dbReference type="Pfam" id="PF00512">
    <property type="entry name" value="HisKA"/>
    <property type="match status" value="1"/>
</dbReference>
<name>A0A4R6K501_9ACTN</name>
<dbReference type="SMART" id="SM00388">
    <property type="entry name" value="HisKA"/>
    <property type="match status" value="1"/>
</dbReference>
<comment type="catalytic activity">
    <reaction evidence="1">
        <text>ATP + protein L-histidine = ADP + protein N-phospho-L-histidine.</text>
        <dbReference type="EC" id="2.7.13.3"/>
    </reaction>
</comment>
<evidence type="ECO:0000256" key="3">
    <source>
        <dbReference type="ARBA" id="ARBA00012438"/>
    </source>
</evidence>
<gene>
    <name evidence="15" type="ORF">EV643_116206</name>
</gene>
<dbReference type="CDD" id="cd00082">
    <property type="entry name" value="HisKA"/>
    <property type="match status" value="1"/>
</dbReference>
<dbReference type="SUPFAM" id="SSF55874">
    <property type="entry name" value="ATPase domain of HSP90 chaperone/DNA topoisomerase II/histidine kinase"/>
    <property type="match status" value="1"/>
</dbReference>
<dbReference type="InterPro" id="IPR003660">
    <property type="entry name" value="HAMP_dom"/>
</dbReference>
<dbReference type="PANTHER" id="PTHR45436">
    <property type="entry name" value="SENSOR HISTIDINE KINASE YKOH"/>
    <property type="match status" value="1"/>
</dbReference>
<protein>
    <recommendedName>
        <fullName evidence="3">histidine kinase</fullName>
        <ecNumber evidence="3">2.7.13.3</ecNumber>
    </recommendedName>
</protein>
<dbReference type="SMART" id="SM00304">
    <property type="entry name" value="HAMP"/>
    <property type="match status" value="1"/>
</dbReference>
<dbReference type="Proteomes" id="UP000295388">
    <property type="component" value="Unassembled WGS sequence"/>
</dbReference>
<keyword evidence="10 12" id="KW-0472">Membrane</keyword>
<dbReference type="InterPro" id="IPR036097">
    <property type="entry name" value="HisK_dim/P_sf"/>
</dbReference>
<comment type="caution">
    <text evidence="15">The sequence shown here is derived from an EMBL/GenBank/DDBJ whole genome shotgun (WGS) entry which is preliminary data.</text>
</comment>
<keyword evidence="8 12" id="KW-1133">Transmembrane helix</keyword>
<reference evidence="15 16" key="1">
    <citation type="submission" date="2019-03" db="EMBL/GenBank/DDBJ databases">
        <title>Genomic Encyclopedia of Type Strains, Phase III (KMG-III): the genomes of soil and plant-associated and newly described type strains.</title>
        <authorList>
            <person name="Whitman W."/>
        </authorList>
    </citation>
    <scope>NUCLEOTIDE SEQUENCE [LARGE SCALE GENOMIC DNA]</scope>
    <source>
        <strain evidence="15 16">VKM Ac-2527</strain>
    </source>
</reference>
<dbReference type="CDD" id="cd06225">
    <property type="entry name" value="HAMP"/>
    <property type="match status" value="1"/>
</dbReference>
<evidence type="ECO:0000259" key="13">
    <source>
        <dbReference type="PROSITE" id="PS50109"/>
    </source>
</evidence>
<keyword evidence="7 15" id="KW-0418">Kinase</keyword>
<dbReference type="Gene3D" id="1.10.287.130">
    <property type="match status" value="1"/>
</dbReference>
<keyword evidence="5" id="KW-0808">Transferase</keyword>
<evidence type="ECO:0000256" key="12">
    <source>
        <dbReference type="SAM" id="Phobius"/>
    </source>
</evidence>